<name>A0A8J6DKM2_GALPY</name>
<keyword evidence="2" id="KW-1185">Reference proteome</keyword>
<evidence type="ECO:0000313" key="1">
    <source>
        <dbReference type="EMBL" id="KAG8511671.1"/>
    </source>
</evidence>
<dbReference type="AlphaFoldDB" id="A0A8J6DKM2"/>
<reference evidence="1" key="1">
    <citation type="journal article" date="2021" name="Evol. Appl.">
        <title>The genome of the Pyrenean desman and the effects of bottlenecks and inbreeding on the genomic landscape of an endangered species.</title>
        <authorList>
            <person name="Escoda L."/>
            <person name="Castresana J."/>
        </authorList>
    </citation>
    <scope>NUCLEOTIDE SEQUENCE</scope>
    <source>
        <strain evidence="1">IBE-C5619</strain>
    </source>
</reference>
<dbReference type="EMBL" id="JAGFMF010011827">
    <property type="protein sequence ID" value="KAG8511671.1"/>
    <property type="molecule type" value="Genomic_DNA"/>
</dbReference>
<organism evidence="1 2">
    <name type="scientific">Galemys pyrenaicus</name>
    <name type="common">Iberian desman</name>
    <name type="synonym">Pyrenean desman</name>
    <dbReference type="NCBI Taxonomy" id="202257"/>
    <lineage>
        <taxon>Eukaryota</taxon>
        <taxon>Metazoa</taxon>
        <taxon>Chordata</taxon>
        <taxon>Craniata</taxon>
        <taxon>Vertebrata</taxon>
        <taxon>Euteleostomi</taxon>
        <taxon>Mammalia</taxon>
        <taxon>Eutheria</taxon>
        <taxon>Laurasiatheria</taxon>
        <taxon>Eulipotyphla</taxon>
        <taxon>Talpidae</taxon>
        <taxon>Galemys</taxon>
    </lineage>
</organism>
<comment type="caution">
    <text evidence="1">The sequence shown here is derived from an EMBL/GenBank/DDBJ whole genome shotgun (WGS) entry which is preliminary data.</text>
</comment>
<feature type="non-terminal residue" evidence="1">
    <location>
        <position position="115"/>
    </location>
</feature>
<protein>
    <submittedName>
        <fullName evidence="1">Uncharacterized protein</fullName>
    </submittedName>
</protein>
<accession>A0A8J6DKM2</accession>
<evidence type="ECO:0000313" key="2">
    <source>
        <dbReference type="Proteomes" id="UP000700334"/>
    </source>
</evidence>
<sequence>AATFSHSAYWQPSDPQEACDHQKEGQEIHHTIRLICQKLSKLESIGNRVCRRFKGQIKSQQWLNQHQGNKAHAPQWLAGAQHQEVQGDADVQQPYSAGITHGISTTNRKVTCKEQ</sequence>
<proteinExistence type="predicted"/>
<gene>
    <name evidence="1" type="ORF">J0S82_000921</name>
</gene>
<dbReference type="Proteomes" id="UP000700334">
    <property type="component" value="Unassembled WGS sequence"/>
</dbReference>